<dbReference type="AlphaFoldDB" id="A0AAD2FH72"/>
<feature type="compositionally biased region" description="Low complexity" evidence="4">
    <location>
        <begin position="159"/>
        <end position="170"/>
    </location>
</feature>
<feature type="region of interest" description="Disordered" evidence="4">
    <location>
        <begin position="159"/>
        <end position="181"/>
    </location>
</feature>
<dbReference type="EMBL" id="CAKOGP040000158">
    <property type="protein sequence ID" value="CAJ1931520.1"/>
    <property type="molecule type" value="Genomic_DNA"/>
</dbReference>
<protein>
    <recommendedName>
        <fullName evidence="7">Kinesin light chain</fullName>
    </recommendedName>
</protein>
<accession>A0AAD2FH72</accession>
<dbReference type="InterPro" id="IPR011990">
    <property type="entry name" value="TPR-like_helical_dom_sf"/>
</dbReference>
<evidence type="ECO:0000256" key="3">
    <source>
        <dbReference type="PROSITE-ProRule" id="PRU00339"/>
    </source>
</evidence>
<dbReference type="PANTHER" id="PTHR45641">
    <property type="entry name" value="TETRATRICOPEPTIDE REPEAT PROTEIN (AFU_ORTHOLOGUE AFUA_6G03870)"/>
    <property type="match status" value="1"/>
</dbReference>
<reference evidence="5" key="1">
    <citation type="submission" date="2023-08" db="EMBL/GenBank/DDBJ databases">
        <authorList>
            <person name="Audoor S."/>
            <person name="Bilcke G."/>
        </authorList>
    </citation>
    <scope>NUCLEOTIDE SEQUENCE</scope>
</reference>
<evidence type="ECO:0000256" key="1">
    <source>
        <dbReference type="ARBA" id="ARBA00022737"/>
    </source>
</evidence>
<evidence type="ECO:0000256" key="2">
    <source>
        <dbReference type="ARBA" id="ARBA00022803"/>
    </source>
</evidence>
<comment type="caution">
    <text evidence="5">The sequence shown here is derived from an EMBL/GenBank/DDBJ whole genome shotgun (WGS) entry which is preliminary data.</text>
</comment>
<proteinExistence type="predicted"/>
<dbReference type="InterPro" id="IPR019734">
    <property type="entry name" value="TPR_rpt"/>
</dbReference>
<keyword evidence="2 3" id="KW-0802">TPR repeat</keyword>
<evidence type="ECO:0000313" key="5">
    <source>
        <dbReference type="EMBL" id="CAJ1931520.1"/>
    </source>
</evidence>
<dbReference type="PROSITE" id="PS50005">
    <property type="entry name" value="TPR"/>
    <property type="match status" value="1"/>
</dbReference>
<dbReference type="Proteomes" id="UP001295423">
    <property type="component" value="Unassembled WGS sequence"/>
</dbReference>
<feature type="repeat" description="TPR" evidence="3">
    <location>
        <begin position="236"/>
        <end position="269"/>
    </location>
</feature>
<gene>
    <name evidence="5" type="ORF">CYCCA115_LOCUS2424</name>
</gene>
<name>A0AAD2FH72_9STRA</name>
<dbReference type="PANTHER" id="PTHR45641:SF19">
    <property type="entry name" value="NEPHROCYSTIN-3"/>
    <property type="match status" value="1"/>
</dbReference>
<keyword evidence="1" id="KW-0677">Repeat</keyword>
<organism evidence="5 6">
    <name type="scientific">Cylindrotheca closterium</name>
    <dbReference type="NCBI Taxonomy" id="2856"/>
    <lineage>
        <taxon>Eukaryota</taxon>
        <taxon>Sar</taxon>
        <taxon>Stramenopiles</taxon>
        <taxon>Ochrophyta</taxon>
        <taxon>Bacillariophyta</taxon>
        <taxon>Bacillariophyceae</taxon>
        <taxon>Bacillariophycidae</taxon>
        <taxon>Bacillariales</taxon>
        <taxon>Bacillariaceae</taxon>
        <taxon>Cylindrotheca</taxon>
    </lineage>
</organism>
<dbReference type="Pfam" id="PF13424">
    <property type="entry name" value="TPR_12"/>
    <property type="match status" value="1"/>
</dbReference>
<dbReference type="SUPFAM" id="SSF48452">
    <property type="entry name" value="TPR-like"/>
    <property type="match status" value="1"/>
</dbReference>
<dbReference type="SMART" id="SM00028">
    <property type="entry name" value="TPR"/>
    <property type="match status" value="4"/>
</dbReference>
<evidence type="ECO:0000256" key="4">
    <source>
        <dbReference type="SAM" id="MobiDB-lite"/>
    </source>
</evidence>
<evidence type="ECO:0000313" key="6">
    <source>
        <dbReference type="Proteomes" id="UP001295423"/>
    </source>
</evidence>
<keyword evidence="6" id="KW-1185">Reference proteome</keyword>
<dbReference type="Gene3D" id="1.25.40.10">
    <property type="entry name" value="Tetratricopeptide repeat domain"/>
    <property type="match status" value="1"/>
</dbReference>
<sequence>MQEARPFFLLDWLDDLMVNQDAFQIAELLKTPSKLPQRQHLQSHHQLGSYSSHHQMISMMETDDFNSSERDQQQIMLRSISSPAVSSHLSSSAEAAAVAIPGTPTANTFRKSCIDNTHMNGDSHGILPTRLFHQHNTAAATAMGQKLETTIQLSQLTSSKSSNSLLPNNKVKSKPTAPPGIFKKRSMALGNGWNAKGLTKAKQGRWEAALACWDNALEIRLQISDASCRKDQLEVANTWNNRGIALGKLGQYHNAIQALGEAYQIRKTLLDQGHPQVVSTLHNIANVHQQQGDLTTALQVFGTAKSLLVQSLVASSPTNGNTNTDPMLLARICTAIGHIYYQAQQWIDSRDAYQDALNVLLKFDSSSSASTDQQREIYELQRDIQELNGKIPITFANHGMGSMATMGGGGGVGSSFYHGHHGHCTSTQQSPQPQQH</sequence>
<evidence type="ECO:0008006" key="7">
    <source>
        <dbReference type="Google" id="ProtNLM"/>
    </source>
</evidence>